<keyword evidence="1" id="KW-0472">Membrane</keyword>
<proteinExistence type="predicted"/>
<organism evidence="3 4">
    <name type="scientific">Candidatus Collierbacteria bacterium GW2011_GWF1_44_12</name>
    <dbReference type="NCBI Taxonomy" id="1618402"/>
    <lineage>
        <taxon>Bacteria</taxon>
        <taxon>Candidatus Collieribacteriota</taxon>
    </lineage>
</organism>
<feature type="transmembrane region" description="Helical" evidence="1">
    <location>
        <begin position="280"/>
        <end position="299"/>
    </location>
</feature>
<dbReference type="PANTHER" id="PTHR37423:SF2">
    <property type="entry name" value="MEMBRANE-BOUND LYTIC MUREIN TRANSGLYCOSYLASE C"/>
    <property type="match status" value="1"/>
</dbReference>
<dbReference type="Proteomes" id="UP000034097">
    <property type="component" value="Unassembled WGS sequence"/>
</dbReference>
<dbReference type="Gene3D" id="2.70.70.10">
    <property type="entry name" value="Glucose Permease (Domain IIA)"/>
    <property type="match status" value="1"/>
</dbReference>
<keyword evidence="1" id="KW-0812">Transmembrane</keyword>
<dbReference type="InterPro" id="IPR011055">
    <property type="entry name" value="Dup_hybrid_motif"/>
</dbReference>
<dbReference type="EMBL" id="LCHQ01000008">
    <property type="protein sequence ID" value="KKT39060.1"/>
    <property type="molecule type" value="Genomic_DNA"/>
</dbReference>
<dbReference type="Gene3D" id="1.10.530.10">
    <property type="match status" value="1"/>
</dbReference>
<dbReference type="InterPro" id="IPR023346">
    <property type="entry name" value="Lysozyme-like_dom_sf"/>
</dbReference>
<protein>
    <recommendedName>
        <fullName evidence="2">Transglycosylase SLT domain-containing protein</fullName>
    </recommendedName>
</protein>
<reference evidence="3 4" key="1">
    <citation type="journal article" date="2015" name="Nature">
        <title>rRNA introns, odd ribosomes, and small enigmatic genomes across a large radiation of phyla.</title>
        <authorList>
            <person name="Brown C.T."/>
            <person name="Hug L.A."/>
            <person name="Thomas B.C."/>
            <person name="Sharon I."/>
            <person name="Castelle C.J."/>
            <person name="Singh A."/>
            <person name="Wilkins M.J."/>
            <person name="Williams K.H."/>
            <person name="Banfield J.F."/>
        </authorList>
    </citation>
    <scope>NUCLEOTIDE SEQUENCE [LARGE SCALE GENOMIC DNA]</scope>
</reference>
<evidence type="ECO:0000256" key="1">
    <source>
        <dbReference type="SAM" id="Phobius"/>
    </source>
</evidence>
<gene>
    <name evidence="3" type="ORF">UW26_C0008G0002</name>
</gene>
<dbReference type="AlphaFoldDB" id="A0A0G1GWP8"/>
<sequence>MPRSKYRSISLLLLLGVVLSLFLSVTIPIPVSAQGSQISENPTACEFQPPAADRRPTMDVIRLIEGGTGNSNITWDNTYLGLHRWNAKQWPAVDYLVDTTVAFKNGGVVSWVGYDRAGGGNSIIIDGQGPCQGWRQFMGHLSYNPVNVYQVGQEIGPDEVVGKPGCSGFEGSCTLTAKNGTIPPHNHSTLGFWSNVFSFEDVTSPVAVSGYWWIHPSRVEGSAPAQSAQVWTAISTESPESLNTPMEGFVTDADLPDVAPVVKTSLLEKIIVQILPFRNIAIILAAALLIVFMVGVIYSDEFRSSTLPFVIALVIVGVFFFVGLEKVKASSITRLTPPREANSFVTYTSNEGGVGFVTSLETTSVTSQGSVQMTVSAVPRECSLPPSYPEEIRRWCEYIEKYAVLNDLEPRFVAAIMVQESGGDPVIMSKAGAVGLLQVMPRDGISAGFQCKNGPCFANRPSIEELKDPEFNIMYATEMLRGLIDYWGSQRDGLMHYGPSDIGYSYVDKVMAIYENHR</sequence>
<evidence type="ECO:0000259" key="2">
    <source>
        <dbReference type="Pfam" id="PF01464"/>
    </source>
</evidence>
<evidence type="ECO:0000313" key="4">
    <source>
        <dbReference type="Proteomes" id="UP000034097"/>
    </source>
</evidence>
<keyword evidence="1" id="KW-1133">Transmembrane helix</keyword>
<dbReference type="PANTHER" id="PTHR37423">
    <property type="entry name" value="SOLUBLE LYTIC MUREIN TRANSGLYCOSYLASE-RELATED"/>
    <property type="match status" value="1"/>
</dbReference>
<feature type="domain" description="Transglycosylase SLT" evidence="2">
    <location>
        <begin position="397"/>
        <end position="490"/>
    </location>
</feature>
<feature type="transmembrane region" description="Helical" evidence="1">
    <location>
        <begin position="306"/>
        <end position="324"/>
    </location>
</feature>
<accession>A0A0G1GWP8</accession>
<dbReference type="InterPro" id="IPR008258">
    <property type="entry name" value="Transglycosylase_SLT_dom_1"/>
</dbReference>
<dbReference type="Pfam" id="PF01464">
    <property type="entry name" value="SLT"/>
    <property type="match status" value="1"/>
</dbReference>
<comment type="caution">
    <text evidence="3">The sequence shown here is derived from an EMBL/GenBank/DDBJ whole genome shotgun (WGS) entry which is preliminary data.</text>
</comment>
<dbReference type="SUPFAM" id="SSF53955">
    <property type="entry name" value="Lysozyme-like"/>
    <property type="match status" value="1"/>
</dbReference>
<name>A0A0G1GWP8_9BACT</name>
<evidence type="ECO:0000313" key="3">
    <source>
        <dbReference type="EMBL" id="KKT39060.1"/>
    </source>
</evidence>